<proteinExistence type="predicted"/>
<protein>
    <submittedName>
        <fullName evidence="1">Uncharacterized protein</fullName>
    </submittedName>
</protein>
<evidence type="ECO:0000313" key="1">
    <source>
        <dbReference type="EMBL" id="KYO50889.1"/>
    </source>
</evidence>
<dbReference type="AlphaFoldDB" id="A0A162KBW5"/>
<dbReference type="GeneID" id="97241059"/>
<evidence type="ECO:0000313" key="2">
    <source>
        <dbReference type="Proteomes" id="UP000075787"/>
    </source>
</evidence>
<accession>A0A162KBW5</accession>
<comment type="caution">
    <text evidence="1">The sequence shown here is derived from an EMBL/GenBank/DDBJ whole genome shotgun (WGS) entry which is preliminary data.</text>
</comment>
<dbReference type="RefSeq" id="WP_062767347.1">
    <property type="nucleotide sequence ID" value="NZ_CP121045.1"/>
</dbReference>
<name>A0A162KBW5_9PROT</name>
<reference evidence="1 2" key="1">
    <citation type="submission" date="2015-12" db="EMBL/GenBank/DDBJ databases">
        <title>Genome sequence of Tistrella mobilis MCCC 1A02139.</title>
        <authorList>
            <person name="Lu L."/>
            <person name="Lai Q."/>
            <person name="Shao Z."/>
            <person name="Qian P."/>
        </authorList>
    </citation>
    <scope>NUCLEOTIDE SEQUENCE [LARGE SCALE GENOMIC DNA]</scope>
    <source>
        <strain evidence="1 2">MCCC 1A02139</strain>
    </source>
</reference>
<dbReference type="Proteomes" id="UP000075787">
    <property type="component" value="Unassembled WGS sequence"/>
</dbReference>
<sequence length="300" mass="33464">MSQAKFTLTYDGPALRDHAMDVRDLAPAMLAVGELFDAVNLLLNGEKAEIRVNVKAHEPGCFSVIFEIVQNWKDGLVALFTGDVVTAALNLKELIVSGGGLLFLIKKFRGASPEKIERLGDNTVRITIQGETFDIPVVLLRMYQDIAVRSAVEKVVYKPLQKEGIESVEFSDEKQPRLSVNKAEAEVFKTPPLPEKIVVETTHRSAFSIVSLAFKDDNKWRLSDGGRPISAKIEDEAFLKRVNENLIRFAKGDVLVCEVHVAQKHTVHGLITDYIVKQVVEHIPAPRQLEMPWIPDEDGE</sequence>
<dbReference type="EMBL" id="LPZR01000189">
    <property type="protein sequence ID" value="KYO50889.1"/>
    <property type="molecule type" value="Genomic_DNA"/>
</dbReference>
<organism evidence="1 2">
    <name type="scientific">Tistrella mobilis</name>
    <dbReference type="NCBI Taxonomy" id="171437"/>
    <lineage>
        <taxon>Bacteria</taxon>
        <taxon>Pseudomonadati</taxon>
        <taxon>Pseudomonadota</taxon>
        <taxon>Alphaproteobacteria</taxon>
        <taxon>Geminicoccales</taxon>
        <taxon>Geminicoccaceae</taxon>
        <taxon>Tistrella</taxon>
    </lineage>
</organism>
<dbReference type="OrthoDB" id="6400380at2"/>
<gene>
    <name evidence="1" type="ORF">AUP44_11235</name>
</gene>